<keyword evidence="2" id="KW-0812">Transmembrane</keyword>
<evidence type="ECO:0008006" key="4">
    <source>
        <dbReference type="Google" id="ProtNLM"/>
    </source>
</evidence>
<feature type="region of interest" description="Disordered" evidence="1">
    <location>
        <begin position="86"/>
        <end position="116"/>
    </location>
</feature>
<dbReference type="SUPFAM" id="SSF88713">
    <property type="entry name" value="Glycoside hydrolase/deacetylase"/>
    <property type="match status" value="1"/>
</dbReference>
<dbReference type="GO" id="GO:0005975">
    <property type="term" value="P:carbohydrate metabolic process"/>
    <property type="evidence" value="ECO:0007669"/>
    <property type="project" value="InterPro"/>
</dbReference>
<gene>
    <name evidence="3" type="ORF">ENJ42_01075</name>
</gene>
<sequence length="401" mass="42857">MRESSLNQRRKLPSLRKHGLSAVLLLAIFSLALFGWMSTGKQTSAPKVPDTTIPLPKQPVEIFADKDQPLPDLLAQDNIPLDENPTETLKMIGGLGPGTSTPGPRPPTPSTQTRPGPKTVLINGQPLNAAQTKTSQSPLVRVPIAGLSSMSPFGKVPHIAPDGRKVLTSYARPFSPKPEQKYISIVVGGLGLNPVVTNRAITELPGDVTLSFAALAPNLQDWIHKARAHGHEVLIELPMDGGGPAAGEPGANLVLSPRNQDSINIRRLDRLLSRAEGYFAVTNYGGDILLNSDTGLGPILAQLHHYGLGFIYDGSLPDNKLKTKATKSGLKTISARAYLDEQAHDKNAVITQLTRLSKMDGTPIGMGFSYNETIDGILAWLREKPATLSLAPASYPLLAGS</sequence>
<evidence type="ECO:0000256" key="1">
    <source>
        <dbReference type="SAM" id="MobiDB-lite"/>
    </source>
</evidence>
<evidence type="ECO:0000256" key="2">
    <source>
        <dbReference type="SAM" id="Phobius"/>
    </source>
</evidence>
<feature type="transmembrane region" description="Helical" evidence="2">
    <location>
        <begin position="20"/>
        <end position="37"/>
    </location>
</feature>
<comment type="caution">
    <text evidence="3">The sequence shown here is derived from an EMBL/GenBank/DDBJ whole genome shotgun (WGS) entry which is preliminary data.</text>
</comment>
<keyword evidence="2" id="KW-1133">Transmembrane helix</keyword>
<name>A0A7C5QZM1_9PROT</name>
<dbReference type="CDD" id="cd10936">
    <property type="entry name" value="CE4_DAC2"/>
    <property type="match status" value="1"/>
</dbReference>
<evidence type="ECO:0000313" key="3">
    <source>
        <dbReference type="EMBL" id="HHL42184.1"/>
    </source>
</evidence>
<dbReference type="PANTHER" id="PTHR30105">
    <property type="entry name" value="UNCHARACTERIZED YIBQ-RELATED"/>
    <property type="match status" value="1"/>
</dbReference>
<dbReference type="Pfam" id="PF04748">
    <property type="entry name" value="Polysacc_deac_2"/>
    <property type="match status" value="1"/>
</dbReference>
<dbReference type="AlphaFoldDB" id="A0A7C5QZM1"/>
<dbReference type="Gene3D" id="3.20.20.370">
    <property type="entry name" value="Glycoside hydrolase/deacetylase"/>
    <property type="match status" value="1"/>
</dbReference>
<proteinExistence type="predicted"/>
<protein>
    <recommendedName>
        <fullName evidence="4">Divergent polysaccharide deacetylase family protein</fullName>
    </recommendedName>
</protein>
<dbReference type="Proteomes" id="UP000885830">
    <property type="component" value="Unassembled WGS sequence"/>
</dbReference>
<dbReference type="InterPro" id="IPR006837">
    <property type="entry name" value="Divergent_DAC"/>
</dbReference>
<dbReference type="PANTHER" id="PTHR30105:SF2">
    <property type="entry name" value="DIVERGENT POLYSACCHARIDE DEACETYLASE SUPERFAMILY"/>
    <property type="match status" value="1"/>
</dbReference>
<dbReference type="EMBL" id="DRMJ01000051">
    <property type="protein sequence ID" value="HHL42184.1"/>
    <property type="molecule type" value="Genomic_DNA"/>
</dbReference>
<organism evidence="3">
    <name type="scientific">Hellea balneolensis</name>
    <dbReference type="NCBI Taxonomy" id="287478"/>
    <lineage>
        <taxon>Bacteria</taxon>
        <taxon>Pseudomonadati</taxon>
        <taxon>Pseudomonadota</taxon>
        <taxon>Alphaproteobacteria</taxon>
        <taxon>Maricaulales</taxon>
        <taxon>Robiginitomaculaceae</taxon>
        <taxon>Hellea</taxon>
    </lineage>
</organism>
<reference evidence="3" key="1">
    <citation type="journal article" date="2020" name="mSystems">
        <title>Genome- and Community-Level Interaction Insights into Carbon Utilization and Element Cycling Functions of Hydrothermarchaeota in Hydrothermal Sediment.</title>
        <authorList>
            <person name="Zhou Z."/>
            <person name="Liu Y."/>
            <person name="Xu W."/>
            <person name="Pan J."/>
            <person name="Luo Z.H."/>
            <person name="Li M."/>
        </authorList>
    </citation>
    <scope>NUCLEOTIDE SEQUENCE [LARGE SCALE GENOMIC DNA]</scope>
    <source>
        <strain evidence="3">HyVt-485</strain>
    </source>
</reference>
<dbReference type="InterPro" id="IPR011330">
    <property type="entry name" value="Glyco_hydro/deAcase_b/a-brl"/>
</dbReference>
<keyword evidence="2" id="KW-0472">Membrane</keyword>
<accession>A0A7C5QZM1</accession>